<evidence type="ECO:0000313" key="2">
    <source>
        <dbReference type="EMBL" id="GHB73972.1"/>
    </source>
</evidence>
<sequence>MVAAAFLIALAAGATGPAVAFTGGNHEKITRAALPWEPVTLSEMADARDGAVNADDHGGYFLLGPLHCDNADYLAPRYVPHYPRSRDGADTELLACVRTSVARFRNALRAADGLVDANGEVRAGESDLSSHCTWKETSDRAKCEVLEQLGRGWHTIEDF</sequence>
<evidence type="ECO:0000313" key="3">
    <source>
        <dbReference type="Proteomes" id="UP000642673"/>
    </source>
</evidence>
<reference evidence="3" key="1">
    <citation type="journal article" date="2019" name="Int. J. Syst. Evol. Microbiol.">
        <title>The Global Catalogue of Microorganisms (GCM) 10K type strain sequencing project: providing services to taxonomists for standard genome sequencing and annotation.</title>
        <authorList>
            <consortium name="The Broad Institute Genomics Platform"/>
            <consortium name="The Broad Institute Genome Sequencing Center for Infectious Disease"/>
            <person name="Wu L."/>
            <person name="Ma J."/>
        </authorList>
    </citation>
    <scope>NUCLEOTIDE SEQUENCE [LARGE SCALE GENOMIC DNA]</scope>
    <source>
        <strain evidence="3">JCM 4738</strain>
    </source>
</reference>
<proteinExistence type="predicted"/>
<organism evidence="2 3">
    <name type="scientific">Streptomyces cirratus</name>
    <dbReference type="NCBI Taxonomy" id="68187"/>
    <lineage>
        <taxon>Bacteria</taxon>
        <taxon>Bacillati</taxon>
        <taxon>Actinomycetota</taxon>
        <taxon>Actinomycetes</taxon>
        <taxon>Kitasatosporales</taxon>
        <taxon>Streptomycetaceae</taxon>
        <taxon>Streptomyces</taxon>
    </lineage>
</organism>
<evidence type="ECO:0008006" key="4">
    <source>
        <dbReference type="Google" id="ProtNLM"/>
    </source>
</evidence>
<dbReference type="Proteomes" id="UP000642673">
    <property type="component" value="Unassembled WGS sequence"/>
</dbReference>
<name>A0ABQ3EYS6_9ACTN</name>
<keyword evidence="1" id="KW-0732">Signal</keyword>
<feature type="chain" id="PRO_5047125820" description="Secreted protein" evidence="1">
    <location>
        <begin position="21"/>
        <end position="159"/>
    </location>
</feature>
<feature type="signal peptide" evidence="1">
    <location>
        <begin position="1"/>
        <end position="20"/>
    </location>
</feature>
<protein>
    <recommendedName>
        <fullName evidence="4">Secreted protein</fullName>
    </recommendedName>
</protein>
<evidence type="ECO:0000256" key="1">
    <source>
        <dbReference type="SAM" id="SignalP"/>
    </source>
</evidence>
<comment type="caution">
    <text evidence="2">The sequence shown here is derived from an EMBL/GenBank/DDBJ whole genome shotgun (WGS) entry which is preliminary data.</text>
</comment>
<accession>A0ABQ3EYS6</accession>
<gene>
    <name evidence="2" type="ORF">GCM10010347_50300</name>
</gene>
<keyword evidence="3" id="KW-1185">Reference proteome</keyword>
<dbReference type="EMBL" id="BMVP01000012">
    <property type="protein sequence ID" value="GHB73972.1"/>
    <property type="molecule type" value="Genomic_DNA"/>
</dbReference>